<protein>
    <recommendedName>
        <fullName evidence="4">KAP NTPase domain-containing protein</fullName>
    </recommendedName>
</protein>
<sequence length="788" mass="88040">MCGVSLDAETWLYRDMRTILDRLVRRPEFAEEISRLKLRPRKVVAEVAEDPAVLAGARHAYESLASERQALDAHGRREPIGWPLNWQPDAFERRMLLAIPCVLVVWVAAVVLFGSWLPGVVELSLLIAVVLIVGVLARLGLPDTVWSWLRWKRDHTMLAMGLPVSRWDRRQVLRDEVLVPELREWLNRQTQPSFELTLELRDATGLTMPPRQGALVQTDAVEACRREVNRDYPGAVGLAGTRGAGKTTIAERAARDEFTDSGRLPVLGVLTSAPVRYDARDFILHLHTCVCRAVLDFLAESGEESETRQQWSRLLRRHRIRAMIGALLRIVLSIGTKLGLALGAATLAWGWPPNPALLGGFVRNLASDPEEFFRTISWSDVWVVLGLLPVFVAALDFVIVLLWAVTKGISRAVRRLHGWLSNDRISSQLEALRALAHQQLRSIRFLQTHTSGWSGKVSVPSGTDMSMTRSLAKAEQPWTHPEVVGRLRDFFELSIDVLANQISGIVVTIDDVDKIADPDEAHQFLNEIKGVFGVPHCLFLVSVSDDALTSFERRGIPARDAFDSAFTSMINVRPFTLEQSRTWLAHRALGIPEPFVWLCHCMSGGLPRDLGRVALTLYDLQRDHSQLSSVTHAMLAQDLDIKTRAFAQTAKPLPRTGDDDPHTLIKHLSNVPLNYHLDLASLAQRIWPDTDSPLDTELARLRAEVACYLVFCQTIAEIFHDQLDPVGKVDAVTALAKVRQHMALDTPLAWNVLMDFRAALNLADQPGVCMACDLTKRASGQLWNSSTD</sequence>
<keyword evidence="1" id="KW-0472">Membrane</keyword>
<feature type="transmembrane region" description="Helical" evidence="1">
    <location>
        <begin position="381"/>
        <end position="405"/>
    </location>
</feature>
<accession>A0A1W2FVR0</accession>
<dbReference type="EMBL" id="FWXV01000012">
    <property type="protein sequence ID" value="SMD26039.1"/>
    <property type="molecule type" value="Genomic_DNA"/>
</dbReference>
<name>A0A1W2FVR0_KIBAR</name>
<evidence type="ECO:0000256" key="1">
    <source>
        <dbReference type="SAM" id="Phobius"/>
    </source>
</evidence>
<evidence type="ECO:0008006" key="4">
    <source>
        <dbReference type="Google" id="ProtNLM"/>
    </source>
</evidence>
<dbReference type="AlphaFoldDB" id="A0A1W2FVR0"/>
<organism evidence="2 3">
    <name type="scientific">Kibdelosporangium aridum</name>
    <dbReference type="NCBI Taxonomy" id="2030"/>
    <lineage>
        <taxon>Bacteria</taxon>
        <taxon>Bacillati</taxon>
        <taxon>Actinomycetota</taxon>
        <taxon>Actinomycetes</taxon>
        <taxon>Pseudonocardiales</taxon>
        <taxon>Pseudonocardiaceae</taxon>
        <taxon>Kibdelosporangium</taxon>
    </lineage>
</organism>
<evidence type="ECO:0000313" key="3">
    <source>
        <dbReference type="Proteomes" id="UP000192674"/>
    </source>
</evidence>
<evidence type="ECO:0000313" key="2">
    <source>
        <dbReference type="EMBL" id="SMD26039.1"/>
    </source>
</evidence>
<feature type="transmembrane region" description="Helical" evidence="1">
    <location>
        <begin position="123"/>
        <end position="141"/>
    </location>
</feature>
<reference evidence="2 3" key="1">
    <citation type="submission" date="2017-04" db="EMBL/GenBank/DDBJ databases">
        <authorList>
            <person name="Afonso C.L."/>
            <person name="Miller P.J."/>
            <person name="Scott M.A."/>
            <person name="Spackman E."/>
            <person name="Goraichik I."/>
            <person name="Dimitrov K.M."/>
            <person name="Suarez D.L."/>
            <person name="Swayne D.E."/>
        </authorList>
    </citation>
    <scope>NUCLEOTIDE SEQUENCE [LARGE SCALE GENOMIC DNA]</scope>
    <source>
        <strain evidence="2 3">DSM 43828</strain>
    </source>
</reference>
<proteinExistence type="predicted"/>
<keyword evidence="3" id="KW-1185">Reference proteome</keyword>
<dbReference type="InterPro" id="IPR027417">
    <property type="entry name" value="P-loop_NTPase"/>
</dbReference>
<keyword evidence="1" id="KW-0812">Transmembrane</keyword>
<gene>
    <name evidence="2" type="ORF">SAMN05661093_09617</name>
</gene>
<feature type="transmembrane region" description="Helical" evidence="1">
    <location>
        <begin position="95"/>
        <end position="117"/>
    </location>
</feature>
<feature type="transmembrane region" description="Helical" evidence="1">
    <location>
        <begin position="326"/>
        <end position="351"/>
    </location>
</feature>
<dbReference type="SUPFAM" id="SSF52540">
    <property type="entry name" value="P-loop containing nucleoside triphosphate hydrolases"/>
    <property type="match status" value="1"/>
</dbReference>
<keyword evidence="1" id="KW-1133">Transmembrane helix</keyword>
<dbReference type="Proteomes" id="UP000192674">
    <property type="component" value="Unassembled WGS sequence"/>
</dbReference>